<sequence length="342" mass="37462">MLNLLVAALIGSASLPAAADLVVLQYHHVSDQTPASTSTTPDLFRRQLAMLEKLDIPVKPLQSATEQALNGKTGRQPVAALTFDDAYSSVYDTAAPILLKAGIPFTVFVNSQAITEQRHGYMTWDQLRDLASHPEVTIGNHSADHAHLVRRPDEAEDAWHTRVSASLDEAQKTIEARLGTDAPLFAYPYGEFDAAVETLVKQRGWYGYGQHSGPIGPTSADTRLPRFPMANAYGGVDGLKDKLLSETLPVDASQLPDGTLNRNPPVLQLDLPDHMKPGPLTCYGSQVGRLSVTPVGDGHSVEIVADRPFDSRRFRYNCTYPAGNGRYYWQSVQWLDLSQPED</sequence>
<dbReference type="EMBL" id="SJDL01000002">
    <property type="protein sequence ID" value="TBW59190.1"/>
    <property type="molecule type" value="Genomic_DNA"/>
</dbReference>
<protein>
    <submittedName>
        <fullName evidence="5">Polysaccharide deacetylase</fullName>
    </submittedName>
</protein>
<dbReference type="PANTHER" id="PTHR34216:SF3">
    <property type="entry name" value="POLY-BETA-1,6-N-ACETYL-D-GLUCOSAMINE N-DEACETYLASE"/>
    <property type="match status" value="1"/>
</dbReference>
<accession>A0ABY1ZU27</accession>
<dbReference type="PROSITE" id="PS51677">
    <property type="entry name" value="NODB"/>
    <property type="match status" value="1"/>
</dbReference>
<keyword evidence="6" id="KW-1185">Reference proteome</keyword>
<dbReference type="CDD" id="cd10973">
    <property type="entry name" value="CE4_DAC_u4_5s"/>
    <property type="match status" value="1"/>
</dbReference>
<evidence type="ECO:0000256" key="3">
    <source>
        <dbReference type="SAM" id="SignalP"/>
    </source>
</evidence>
<evidence type="ECO:0000313" key="5">
    <source>
        <dbReference type="EMBL" id="TBW59190.1"/>
    </source>
</evidence>
<proteinExistence type="predicted"/>
<dbReference type="InterPro" id="IPR051398">
    <property type="entry name" value="Polysacch_Deacetylase"/>
</dbReference>
<dbReference type="InterPro" id="IPR002509">
    <property type="entry name" value="NODB_dom"/>
</dbReference>
<dbReference type="Pfam" id="PF01522">
    <property type="entry name" value="Polysacc_deac_1"/>
    <property type="match status" value="1"/>
</dbReference>
<dbReference type="PANTHER" id="PTHR34216">
    <property type="match status" value="1"/>
</dbReference>
<comment type="caution">
    <text evidence="5">The sequence shown here is derived from an EMBL/GenBank/DDBJ whole genome shotgun (WGS) entry which is preliminary data.</text>
</comment>
<feature type="domain" description="NodB homology" evidence="4">
    <location>
        <begin position="77"/>
        <end position="342"/>
    </location>
</feature>
<comment type="subcellular location">
    <subcellularLocation>
        <location evidence="1">Secreted</location>
    </subcellularLocation>
</comment>
<dbReference type="Proteomes" id="UP000313645">
    <property type="component" value="Unassembled WGS sequence"/>
</dbReference>
<organism evidence="5 6">
    <name type="scientific">Marinobacter halodurans</name>
    <dbReference type="NCBI Taxonomy" id="2528979"/>
    <lineage>
        <taxon>Bacteria</taxon>
        <taxon>Pseudomonadati</taxon>
        <taxon>Pseudomonadota</taxon>
        <taxon>Gammaproteobacteria</taxon>
        <taxon>Pseudomonadales</taxon>
        <taxon>Marinobacteraceae</taxon>
        <taxon>Marinobacter</taxon>
    </lineage>
</organism>
<feature type="signal peptide" evidence="3">
    <location>
        <begin position="1"/>
        <end position="19"/>
    </location>
</feature>
<dbReference type="Gene3D" id="3.20.20.370">
    <property type="entry name" value="Glycoside hydrolase/deacetylase"/>
    <property type="match status" value="1"/>
</dbReference>
<evidence type="ECO:0000259" key="4">
    <source>
        <dbReference type="PROSITE" id="PS51677"/>
    </source>
</evidence>
<name>A0ABY1ZU27_9GAMM</name>
<dbReference type="SUPFAM" id="SSF88713">
    <property type="entry name" value="Glycoside hydrolase/deacetylase"/>
    <property type="match status" value="1"/>
</dbReference>
<evidence type="ECO:0000313" key="6">
    <source>
        <dbReference type="Proteomes" id="UP000313645"/>
    </source>
</evidence>
<keyword evidence="2 3" id="KW-0732">Signal</keyword>
<evidence type="ECO:0000256" key="2">
    <source>
        <dbReference type="ARBA" id="ARBA00022729"/>
    </source>
</evidence>
<feature type="chain" id="PRO_5046328266" evidence="3">
    <location>
        <begin position="20"/>
        <end position="342"/>
    </location>
</feature>
<evidence type="ECO:0000256" key="1">
    <source>
        <dbReference type="ARBA" id="ARBA00004613"/>
    </source>
</evidence>
<reference evidence="5 6" key="1">
    <citation type="submission" date="2019-02" db="EMBL/GenBank/DDBJ databases">
        <title>Marinobacter halodurans sp. nov., a marine bacterium isolated from sea tidal flat.</title>
        <authorList>
            <person name="Yoo Y."/>
            <person name="Lee D.W."/>
            <person name="Kim B.S."/>
            <person name="Kim J.-J."/>
        </authorList>
    </citation>
    <scope>NUCLEOTIDE SEQUENCE [LARGE SCALE GENOMIC DNA]</scope>
    <source>
        <strain evidence="5 6">YJ-S3-2</strain>
    </source>
</reference>
<dbReference type="InterPro" id="IPR011330">
    <property type="entry name" value="Glyco_hydro/deAcase_b/a-brl"/>
</dbReference>
<gene>
    <name evidence="5" type="ORF">EZI54_02325</name>
</gene>